<evidence type="ECO:0000313" key="2">
    <source>
        <dbReference type="RefSeq" id="WP_051378933.1"/>
    </source>
</evidence>
<dbReference type="CDD" id="cd19166">
    <property type="entry name" value="HemeO-bac"/>
    <property type="match status" value="1"/>
</dbReference>
<accession>A0A8B6X9Y2</accession>
<reference evidence="2" key="3">
    <citation type="journal article" date="2002" name="Antioxid. Redox Signal.">
        <title>Heme oxygenase: evolution, structure, and mechanism.</title>
        <authorList>
            <person name="Wilks A."/>
        </authorList>
    </citation>
    <scope>NUCLEOTIDE SEQUENCE</scope>
</reference>
<dbReference type="Proteomes" id="UP000675920">
    <property type="component" value="Unplaced"/>
</dbReference>
<dbReference type="RefSeq" id="WP_051378933.1">
    <property type="nucleotide sequence ID" value="NZ_KI519499.1"/>
</dbReference>
<name>A0A8B6X9Y2_9BURK</name>
<protein>
    <submittedName>
        <fullName evidence="2">Biliverdin-producing heme oxygenase</fullName>
        <ecNumber evidence="2">1.14.14.18</ecNumber>
    </submittedName>
</protein>
<reference evidence="2" key="1">
    <citation type="journal article" date="1988" name="FASEB J.">
        <title>Heme oxygenase: function, multiplicity, regulatory mechanisms, and clinical applications.</title>
        <authorList>
            <person name="Maines M.D."/>
        </authorList>
    </citation>
    <scope>NUCLEOTIDE SEQUENCE</scope>
</reference>
<evidence type="ECO:0000313" key="1">
    <source>
        <dbReference type="Proteomes" id="UP000675920"/>
    </source>
</evidence>
<dbReference type="SUPFAM" id="SSF48613">
    <property type="entry name" value="Heme oxygenase-like"/>
    <property type="match status" value="1"/>
</dbReference>
<organism evidence="1 2">
    <name type="scientific">Derxia gummosa DSM 723</name>
    <dbReference type="NCBI Taxonomy" id="1121388"/>
    <lineage>
        <taxon>Bacteria</taxon>
        <taxon>Pseudomonadati</taxon>
        <taxon>Pseudomonadota</taxon>
        <taxon>Betaproteobacteria</taxon>
        <taxon>Burkholderiales</taxon>
        <taxon>Alcaligenaceae</taxon>
        <taxon>Derxia</taxon>
    </lineage>
</organism>
<dbReference type="Gene3D" id="1.20.910.10">
    <property type="entry name" value="Heme oxygenase-like"/>
    <property type="match status" value="1"/>
</dbReference>
<keyword evidence="1" id="KW-1185">Reference proteome</keyword>
<sequence>MEPDLLTRLRAETAEVHRRLDSALGLLTPPPDQCRVTAFLEGMHGFLLGWVPALSASLGDADGDHAQRRLALVASDLLRLGHDRASLAALPVCATAARCAATPATALGSLYVIEGSMLGGLVIARALADATWLPPGGLGYLARDAADAERWRLLARRLAAAPPAEAVIAGARECFECLADWLPHRLSRPVATDA</sequence>
<dbReference type="InterPro" id="IPR016084">
    <property type="entry name" value="Haem_Oase-like_multi-hlx"/>
</dbReference>
<dbReference type="OrthoDB" id="114943at2"/>
<proteinExistence type="predicted"/>
<reference evidence="2" key="2">
    <citation type="journal article" date="2000" name="Free Radic. Biol. Med.">
        <title>The heme synthesis and degradation pathways: role in oxidant sensitivity. Heme oxygenase has both pro- and antioxidant properties.</title>
        <authorList>
            <person name="Ryter S.W."/>
            <person name="Tyrrell R.M."/>
        </authorList>
    </citation>
    <scope>NUCLEOTIDE SEQUENCE</scope>
</reference>
<dbReference type="EC" id="1.14.14.18" evidence="2"/>
<reference evidence="2" key="4">
    <citation type="submission" date="2025-08" db="UniProtKB">
        <authorList>
            <consortium name="RefSeq"/>
        </authorList>
    </citation>
    <scope>IDENTIFICATION</scope>
</reference>
<dbReference type="AlphaFoldDB" id="A0A8B6X9Y2"/>